<dbReference type="NCBIfam" id="TIGR00296">
    <property type="entry name" value="TIGR00296 family protein"/>
    <property type="match status" value="1"/>
</dbReference>
<dbReference type="PANTHER" id="PTHR13016:SF0">
    <property type="entry name" value="AMME SYNDROME CANDIDATE GENE 1 PROTEIN"/>
    <property type="match status" value="1"/>
</dbReference>
<dbReference type="HOGENOM" id="CLU_095686_1_1_2"/>
<organism evidence="3 4">
    <name type="scientific">Methanoregula boonei (strain DSM 21154 / JCM 14090 / 6A8)</name>
    <dbReference type="NCBI Taxonomy" id="456442"/>
    <lineage>
        <taxon>Archaea</taxon>
        <taxon>Methanobacteriati</taxon>
        <taxon>Methanobacteriota</taxon>
        <taxon>Stenosarchaea group</taxon>
        <taxon>Methanomicrobia</taxon>
        <taxon>Methanomicrobiales</taxon>
        <taxon>Methanoregulaceae</taxon>
        <taxon>Methanoregula</taxon>
    </lineage>
</organism>
<proteinExistence type="inferred from homology"/>
<dbReference type="OrthoDB" id="25187at2157"/>
<dbReference type="HAMAP" id="MF_00645">
    <property type="entry name" value="AMMECR1"/>
    <property type="match status" value="1"/>
</dbReference>
<dbReference type="KEGG" id="mbn:Mboo_1312"/>
<dbReference type="RefSeq" id="WP_012106862.1">
    <property type="nucleotide sequence ID" value="NC_009712.1"/>
</dbReference>
<dbReference type="Gene3D" id="3.30.1490.150">
    <property type="entry name" value="Hypothetical protein ph0010, domain 2"/>
    <property type="match status" value="1"/>
</dbReference>
<dbReference type="Pfam" id="PF01871">
    <property type="entry name" value="AMMECR1"/>
    <property type="match status" value="1"/>
</dbReference>
<dbReference type="Gene3D" id="3.30.700.20">
    <property type="entry name" value="Hypothetical protein ph0010, domain 1"/>
    <property type="match status" value="1"/>
</dbReference>
<dbReference type="PROSITE" id="PS51112">
    <property type="entry name" value="AMMECR1"/>
    <property type="match status" value="1"/>
</dbReference>
<dbReference type="eggNOG" id="arCOG01336">
    <property type="taxonomic scope" value="Archaea"/>
</dbReference>
<gene>
    <name evidence="3" type="ordered locus">Mboo_1312</name>
</gene>
<dbReference type="STRING" id="456442.Mboo_1312"/>
<dbReference type="InterPro" id="IPR027485">
    <property type="entry name" value="AMMECR1_N"/>
</dbReference>
<sequence>MQLLTPDEGILAIRLARGAIEYTIAKRPKPMVHLTPVFAEKRGVFVTLTRNHQLRGCIGFPYPVMPLGDAIEDAAVAAALEDPRFPGVKKDELSSLDFEVTVLTPPVPLECAPEDRPAHIEIGRHGLIARGFGTSGLLLPQVATEYGWDVKTFLDHTCEKAGLSRDCWTKKNVEILTYEGQIFTGSFKESL</sequence>
<dbReference type="InterPro" id="IPR023472">
    <property type="entry name" value="Uncharacterised_MJ0810"/>
</dbReference>
<accession>A7I7W9</accession>
<dbReference type="NCBIfam" id="TIGR04335">
    <property type="entry name" value="AmmeMemoSam_A"/>
    <property type="match status" value="1"/>
</dbReference>
<evidence type="ECO:0000313" key="4">
    <source>
        <dbReference type="Proteomes" id="UP000002408"/>
    </source>
</evidence>
<dbReference type="EMBL" id="CP000780">
    <property type="protein sequence ID" value="ABS55830.1"/>
    <property type="molecule type" value="Genomic_DNA"/>
</dbReference>
<keyword evidence="4" id="KW-1185">Reference proteome</keyword>
<dbReference type="SUPFAM" id="SSF143447">
    <property type="entry name" value="AMMECR1-like"/>
    <property type="match status" value="1"/>
</dbReference>
<dbReference type="Proteomes" id="UP000002408">
    <property type="component" value="Chromosome"/>
</dbReference>
<evidence type="ECO:0000256" key="1">
    <source>
        <dbReference type="HAMAP-Rule" id="MF_00645"/>
    </source>
</evidence>
<dbReference type="InterPro" id="IPR027623">
    <property type="entry name" value="AmmeMemoSam_A"/>
</dbReference>
<dbReference type="InterPro" id="IPR036071">
    <property type="entry name" value="AMMECR1_dom_sf"/>
</dbReference>
<dbReference type="AlphaFoldDB" id="A7I7W9"/>
<dbReference type="GeneID" id="5410625"/>
<dbReference type="InterPro" id="IPR002733">
    <property type="entry name" value="AMMECR1_domain"/>
</dbReference>
<protein>
    <recommendedName>
        <fullName evidence="1">Protein Mboo_1312</fullName>
    </recommendedName>
</protein>
<dbReference type="PANTHER" id="PTHR13016">
    <property type="entry name" value="AMMECR1 HOMOLOG"/>
    <property type="match status" value="1"/>
</dbReference>
<evidence type="ECO:0000259" key="2">
    <source>
        <dbReference type="PROSITE" id="PS51112"/>
    </source>
</evidence>
<evidence type="ECO:0000313" key="3">
    <source>
        <dbReference type="EMBL" id="ABS55830.1"/>
    </source>
</evidence>
<reference evidence="4" key="1">
    <citation type="journal article" date="2015" name="Microbiology">
        <title>Genome of Methanoregula boonei 6A8 reveals adaptations to oligotrophic peatland environments.</title>
        <authorList>
            <person name="Braeuer S."/>
            <person name="Cadillo-Quiroz H."/>
            <person name="Kyrpides N."/>
            <person name="Woyke T."/>
            <person name="Goodwin L."/>
            <person name="Detter C."/>
            <person name="Podell S."/>
            <person name="Yavitt J.B."/>
            <person name="Zinder S.H."/>
        </authorList>
    </citation>
    <scope>NUCLEOTIDE SEQUENCE [LARGE SCALE GENOMIC DNA]</scope>
    <source>
        <strain evidence="4">DSM 21154 / JCM 14090 / 6A8</strain>
    </source>
</reference>
<dbReference type="InterPro" id="IPR023473">
    <property type="entry name" value="AMMECR1"/>
</dbReference>
<feature type="domain" description="AMMECR1" evidence="2">
    <location>
        <begin position="7"/>
        <end position="191"/>
    </location>
</feature>
<name>A7I7W9_METB6</name>